<dbReference type="InterPro" id="IPR045279">
    <property type="entry name" value="ARR-like"/>
</dbReference>
<dbReference type="EMBL" id="CAMGYJ010000010">
    <property type="protein sequence ID" value="CAI0556026.1"/>
    <property type="molecule type" value="Genomic_DNA"/>
</dbReference>
<comment type="caution">
    <text evidence="7">The sequence shown here is derived from an EMBL/GenBank/DDBJ whole genome shotgun (WGS) entry which is preliminary data.</text>
</comment>
<sequence>MGEAEAERSPVEMPATEDEKVKKEEAVAVDDELQKRPIHVLVVDDCSLDRRIVGKLLQKASFKVTSVESGKKAMEVLGLDIVDVHQTTTETANADSVVDDCSSTLNNDNKIDLILTDYCMPEMNGYDLLVAVKKHSERKATPPVVILSSEYNPQRISSCLESGAEEFLQKPLKPKDMEKFRTYVASAAATLTRSGTKRKAVMELTSENNSNERLPRMAGVTVA</sequence>
<reference evidence="7" key="1">
    <citation type="submission" date="2022-08" db="EMBL/GenBank/DDBJ databases">
        <authorList>
            <person name="Gutierrez-Valencia J."/>
        </authorList>
    </citation>
    <scope>NUCLEOTIDE SEQUENCE</scope>
</reference>
<dbReference type="SMART" id="SM00448">
    <property type="entry name" value="REC"/>
    <property type="match status" value="1"/>
</dbReference>
<protein>
    <recommendedName>
        <fullName evidence="6">Response regulatory domain-containing protein</fullName>
    </recommendedName>
</protein>
<feature type="modified residue" description="4-aspartylphosphate" evidence="4">
    <location>
        <position position="117"/>
    </location>
</feature>
<dbReference type="InterPro" id="IPR001789">
    <property type="entry name" value="Sig_transdc_resp-reg_receiver"/>
</dbReference>
<organism evidence="7 8">
    <name type="scientific">Linum tenue</name>
    <dbReference type="NCBI Taxonomy" id="586396"/>
    <lineage>
        <taxon>Eukaryota</taxon>
        <taxon>Viridiplantae</taxon>
        <taxon>Streptophyta</taxon>
        <taxon>Embryophyta</taxon>
        <taxon>Tracheophyta</taxon>
        <taxon>Spermatophyta</taxon>
        <taxon>Magnoliopsida</taxon>
        <taxon>eudicotyledons</taxon>
        <taxon>Gunneridae</taxon>
        <taxon>Pentapetalae</taxon>
        <taxon>rosids</taxon>
        <taxon>fabids</taxon>
        <taxon>Malpighiales</taxon>
        <taxon>Linaceae</taxon>
        <taxon>Linum</taxon>
    </lineage>
</organism>
<dbReference type="GO" id="GO:0009736">
    <property type="term" value="P:cytokinin-activated signaling pathway"/>
    <property type="evidence" value="ECO:0007669"/>
    <property type="project" value="InterPro"/>
</dbReference>
<dbReference type="Gene3D" id="3.40.50.2300">
    <property type="match status" value="1"/>
</dbReference>
<proteinExistence type="predicted"/>
<dbReference type="Proteomes" id="UP001154282">
    <property type="component" value="Unassembled WGS sequence"/>
</dbReference>
<keyword evidence="4" id="KW-0597">Phosphoprotein</keyword>
<evidence type="ECO:0000313" key="7">
    <source>
        <dbReference type="EMBL" id="CAI0556026.1"/>
    </source>
</evidence>
<evidence type="ECO:0000256" key="5">
    <source>
        <dbReference type="SAM" id="MobiDB-lite"/>
    </source>
</evidence>
<dbReference type="PROSITE" id="PS50110">
    <property type="entry name" value="RESPONSE_REGULATORY"/>
    <property type="match status" value="1"/>
</dbReference>
<evidence type="ECO:0000256" key="4">
    <source>
        <dbReference type="PROSITE-ProRule" id="PRU00169"/>
    </source>
</evidence>
<keyword evidence="2" id="KW-0805">Transcription regulation</keyword>
<evidence type="ECO:0000313" key="8">
    <source>
        <dbReference type="Proteomes" id="UP001154282"/>
    </source>
</evidence>
<evidence type="ECO:0000259" key="6">
    <source>
        <dbReference type="PROSITE" id="PS50110"/>
    </source>
</evidence>
<keyword evidence="1" id="KW-0902">Two-component regulatory system</keyword>
<dbReference type="PANTHER" id="PTHR43874">
    <property type="entry name" value="TWO-COMPONENT RESPONSE REGULATOR"/>
    <property type="match status" value="1"/>
</dbReference>
<feature type="domain" description="Response regulatory" evidence="6">
    <location>
        <begin position="39"/>
        <end position="185"/>
    </location>
</feature>
<dbReference type="Pfam" id="PF00072">
    <property type="entry name" value="Response_reg"/>
    <property type="match status" value="1"/>
</dbReference>
<gene>
    <name evidence="7" type="ORF">LITE_LOCUS47811</name>
</gene>
<evidence type="ECO:0000256" key="1">
    <source>
        <dbReference type="ARBA" id="ARBA00023012"/>
    </source>
</evidence>
<dbReference type="InterPro" id="IPR011006">
    <property type="entry name" value="CheY-like_superfamily"/>
</dbReference>
<keyword evidence="3" id="KW-0804">Transcription</keyword>
<evidence type="ECO:0000256" key="3">
    <source>
        <dbReference type="ARBA" id="ARBA00023163"/>
    </source>
</evidence>
<feature type="compositionally biased region" description="Basic and acidic residues" evidence="5">
    <location>
        <begin position="1"/>
        <end position="10"/>
    </location>
</feature>
<name>A0AAV0RG34_9ROSI</name>
<keyword evidence="8" id="KW-1185">Reference proteome</keyword>
<evidence type="ECO:0000256" key="2">
    <source>
        <dbReference type="ARBA" id="ARBA00023015"/>
    </source>
</evidence>
<dbReference type="PANTHER" id="PTHR43874:SF85">
    <property type="entry name" value="TWO-COMPONENT RESPONSE REGULATOR ORR2"/>
    <property type="match status" value="1"/>
</dbReference>
<dbReference type="AlphaFoldDB" id="A0AAV0RG34"/>
<dbReference type="GO" id="GO:0000160">
    <property type="term" value="P:phosphorelay signal transduction system"/>
    <property type="evidence" value="ECO:0007669"/>
    <property type="project" value="UniProtKB-KW"/>
</dbReference>
<dbReference type="SUPFAM" id="SSF52172">
    <property type="entry name" value="CheY-like"/>
    <property type="match status" value="1"/>
</dbReference>
<accession>A0AAV0RG34</accession>
<feature type="region of interest" description="Disordered" evidence="5">
    <location>
        <begin position="1"/>
        <end position="23"/>
    </location>
</feature>